<dbReference type="Pfam" id="PF05050">
    <property type="entry name" value="Methyltransf_21"/>
    <property type="match status" value="1"/>
</dbReference>
<sequence>MIRNIINRIKKSSELNSGIVSHSQCGEDLIINYIFTLRGVVRPSYIDIGANHPYGLSNTAFFYKKGSRGINIEPNPDLIKLFHKYRRKDINLNVGIGNRDAVLEFYVFEDNTLSTFSEEEHLNLIKAGKRLKGKIQVEVVMINRIIEKYCNNRFPDLLCVDVEGWDFEIIKTIDFTYTSPKVVCVEAAEYSPIGAGERRTDLINYIESKGYYEYANTNLNSILVRKDFWYNV</sequence>
<dbReference type="InterPro" id="IPR006342">
    <property type="entry name" value="FkbM_mtfrase"/>
</dbReference>
<gene>
    <name evidence="2" type="ORF">KK060_01990</name>
</gene>
<dbReference type="Gene3D" id="3.40.50.150">
    <property type="entry name" value="Vaccinia Virus protein VP39"/>
    <property type="match status" value="1"/>
</dbReference>
<comment type="caution">
    <text evidence="2">The sequence shown here is derived from an EMBL/GenBank/DDBJ whole genome shotgun (WGS) entry which is preliminary data.</text>
</comment>
<keyword evidence="2" id="KW-0808">Transferase</keyword>
<dbReference type="InterPro" id="IPR029063">
    <property type="entry name" value="SAM-dependent_MTases_sf"/>
</dbReference>
<dbReference type="SUPFAM" id="SSF53335">
    <property type="entry name" value="S-adenosyl-L-methionine-dependent methyltransferases"/>
    <property type="match status" value="1"/>
</dbReference>
<organism evidence="2 3">
    <name type="scientific">Chryseosolibacter indicus</name>
    <dbReference type="NCBI Taxonomy" id="2782351"/>
    <lineage>
        <taxon>Bacteria</taxon>
        <taxon>Pseudomonadati</taxon>
        <taxon>Bacteroidota</taxon>
        <taxon>Cytophagia</taxon>
        <taxon>Cytophagales</taxon>
        <taxon>Chryseotaleaceae</taxon>
        <taxon>Chryseosolibacter</taxon>
    </lineage>
</organism>
<dbReference type="NCBIfam" id="TIGR01444">
    <property type="entry name" value="fkbM_fam"/>
    <property type="match status" value="1"/>
</dbReference>
<keyword evidence="2" id="KW-0489">Methyltransferase</keyword>
<dbReference type="EMBL" id="JAHESD010000003">
    <property type="protein sequence ID" value="MBT1702030.1"/>
    <property type="molecule type" value="Genomic_DNA"/>
</dbReference>
<reference evidence="2 3" key="1">
    <citation type="submission" date="2021-05" db="EMBL/GenBank/DDBJ databases">
        <title>A Polyphasic approach of four new species of the genus Ohtaekwangia: Ohtaekwangia histidinii sp. nov., Ohtaekwangia cretensis sp. nov., Ohtaekwangia indiensis sp. nov., Ohtaekwangia reichenbachii sp. nov. from diverse environment.</title>
        <authorList>
            <person name="Octaviana S."/>
        </authorList>
    </citation>
    <scope>NUCLEOTIDE SEQUENCE [LARGE SCALE GENOMIC DNA]</scope>
    <source>
        <strain evidence="2 3">PWU20</strain>
    </source>
</reference>
<proteinExistence type="predicted"/>
<dbReference type="Proteomes" id="UP000772618">
    <property type="component" value="Unassembled WGS sequence"/>
</dbReference>
<dbReference type="GO" id="GO:0008168">
    <property type="term" value="F:methyltransferase activity"/>
    <property type="evidence" value="ECO:0007669"/>
    <property type="project" value="UniProtKB-KW"/>
</dbReference>
<evidence type="ECO:0000313" key="3">
    <source>
        <dbReference type="Proteomes" id="UP000772618"/>
    </source>
</evidence>
<accession>A0ABS5VKR8</accession>
<feature type="domain" description="Methyltransferase FkbM" evidence="1">
    <location>
        <begin position="47"/>
        <end position="211"/>
    </location>
</feature>
<dbReference type="RefSeq" id="WP_254151725.1">
    <property type="nucleotide sequence ID" value="NZ_JAHESD010000003.1"/>
</dbReference>
<name>A0ABS5VKR8_9BACT</name>
<dbReference type="GO" id="GO:0032259">
    <property type="term" value="P:methylation"/>
    <property type="evidence" value="ECO:0007669"/>
    <property type="project" value="UniProtKB-KW"/>
</dbReference>
<evidence type="ECO:0000313" key="2">
    <source>
        <dbReference type="EMBL" id="MBT1702030.1"/>
    </source>
</evidence>
<protein>
    <submittedName>
        <fullName evidence="2">FkbM family methyltransferase</fullName>
    </submittedName>
</protein>
<keyword evidence="3" id="KW-1185">Reference proteome</keyword>
<evidence type="ECO:0000259" key="1">
    <source>
        <dbReference type="Pfam" id="PF05050"/>
    </source>
</evidence>